<gene>
    <name evidence="1" type="ORF">DPEC_G00248600</name>
</gene>
<protein>
    <submittedName>
        <fullName evidence="1">Uncharacterized protein</fullName>
    </submittedName>
</protein>
<dbReference type="EMBL" id="CM055748">
    <property type="protein sequence ID" value="KAJ7995825.1"/>
    <property type="molecule type" value="Genomic_DNA"/>
</dbReference>
<proteinExistence type="predicted"/>
<evidence type="ECO:0000313" key="2">
    <source>
        <dbReference type="Proteomes" id="UP001157502"/>
    </source>
</evidence>
<reference evidence="1" key="1">
    <citation type="submission" date="2021-05" db="EMBL/GenBank/DDBJ databases">
        <authorList>
            <person name="Pan Q."/>
            <person name="Jouanno E."/>
            <person name="Zahm M."/>
            <person name="Klopp C."/>
            <person name="Cabau C."/>
            <person name="Louis A."/>
            <person name="Berthelot C."/>
            <person name="Parey E."/>
            <person name="Roest Crollius H."/>
            <person name="Montfort J."/>
            <person name="Robinson-Rechavi M."/>
            <person name="Bouchez O."/>
            <person name="Lampietro C."/>
            <person name="Lopez Roques C."/>
            <person name="Donnadieu C."/>
            <person name="Postlethwait J."/>
            <person name="Bobe J."/>
            <person name="Dillon D."/>
            <person name="Chandos A."/>
            <person name="von Hippel F."/>
            <person name="Guiguen Y."/>
        </authorList>
    </citation>
    <scope>NUCLEOTIDE SEQUENCE</scope>
    <source>
        <strain evidence="1">YG-Jan2019</strain>
    </source>
</reference>
<dbReference type="Proteomes" id="UP001157502">
    <property type="component" value="Chromosome 21"/>
</dbReference>
<name>A0ACC2FX54_DALPE</name>
<accession>A0ACC2FX54</accession>
<organism evidence="1 2">
    <name type="scientific">Dallia pectoralis</name>
    <name type="common">Alaska blackfish</name>
    <dbReference type="NCBI Taxonomy" id="75939"/>
    <lineage>
        <taxon>Eukaryota</taxon>
        <taxon>Metazoa</taxon>
        <taxon>Chordata</taxon>
        <taxon>Craniata</taxon>
        <taxon>Vertebrata</taxon>
        <taxon>Euteleostomi</taxon>
        <taxon>Actinopterygii</taxon>
        <taxon>Neopterygii</taxon>
        <taxon>Teleostei</taxon>
        <taxon>Protacanthopterygii</taxon>
        <taxon>Esociformes</taxon>
        <taxon>Umbridae</taxon>
        <taxon>Dallia</taxon>
    </lineage>
</organism>
<evidence type="ECO:0000313" key="1">
    <source>
        <dbReference type="EMBL" id="KAJ7995825.1"/>
    </source>
</evidence>
<sequence>MSTASSAVMSPRWSTQTGKKVLSGMLDKVSSKMDQQSDLIFLSTLKPEESVSYRKGQTKAEVVTGQNMAFTQFLCMFDRWMPMYCLCQLCAGAYGFSGLYGYLESDAGYVLRHIGAPLHVHFPKRQTCWLRDGWTMLTGETGWGQ</sequence>
<keyword evidence="2" id="KW-1185">Reference proteome</keyword>
<comment type="caution">
    <text evidence="1">The sequence shown here is derived from an EMBL/GenBank/DDBJ whole genome shotgun (WGS) entry which is preliminary data.</text>
</comment>